<organism evidence="2 3">
    <name type="scientific">Brassica cretica</name>
    <name type="common">Mustard</name>
    <dbReference type="NCBI Taxonomy" id="69181"/>
    <lineage>
        <taxon>Eukaryota</taxon>
        <taxon>Viridiplantae</taxon>
        <taxon>Streptophyta</taxon>
        <taxon>Embryophyta</taxon>
        <taxon>Tracheophyta</taxon>
        <taxon>Spermatophyta</taxon>
        <taxon>Magnoliopsida</taxon>
        <taxon>eudicotyledons</taxon>
        <taxon>Gunneridae</taxon>
        <taxon>Pentapetalae</taxon>
        <taxon>rosids</taxon>
        <taxon>malvids</taxon>
        <taxon>Brassicales</taxon>
        <taxon>Brassicaceae</taxon>
        <taxon>Brassiceae</taxon>
        <taxon>Brassica</taxon>
    </lineage>
</organism>
<dbReference type="EMBL" id="QGKV02000649">
    <property type="protein sequence ID" value="KAF3580389.1"/>
    <property type="molecule type" value="Genomic_DNA"/>
</dbReference>
<comment type="caution">
    <text evidence="2">The sequence shown here is derived from an EMBL/GenBank/DDBJ whole genome shotgun (WGS) entry which is preliminary data.</text>
</comment>
<evidence type="ECO:0000313" key="2">
    <source>
        <dbReference type="EMBL" id="KAF3580389.1"/>
    </source>
</evidence>
<accession>A0ABQ7DRV9</accession>
<dbReference type="Proteomes" id="UP000266723">
    <property type="component" value="Unassembled WGS sequence"/>
</dbReference>
<evidence type="ECO:0000313" key="3">
    <source>
        <dbReference type="Proteomes" id="UP000266723"/>
    </source>
</evidence>
<feature type="compositionally biased region" description="Polar residues" evidence="1">
    <location>
        <begin position="51"/>
        <end position="62"/>
    </location>
</feature>
<keyword evidence="3" id="KW-1185">Reference proteome</keyword>
<proteinExistence type="predicted"/>
<feature type="region of interest" description="Disordered" evidence="1">
    <location>
        <begin position="37"/>
        <end position="88"/>
    </location>
</feature>
<sequence length="137" mass="15572">MRPHAWIQCAPICFKTPIRTRRYRRTLIRSRLRSSLCPPDQLQPQGVPDPRQTQLHPASRTTRVPDCKRPVRIRAASDPDYNSSRSTISCSRLQPQSVRVQASSCSARVQLAFLPSSHSCPARGSFSWWSGFNNLLN</sequence>
<reference evidence="2 3" key="1">
    <citation type="journal article" date="2020" name="BMC Genomics">
        <title>Intraspecific diversification of the crop wild relative Brassica cretica Lam. using demographic model selection.</title>
        <authorList>
            <person name="Kioukis A."/>
            <person name="Michalopoulou V.A."/>
            <person name="Briers L."/>
            <person name="Pirintsos S."/>
            <person name="Studholme D.J."/>
            <person name="Pavlidis P."/>
            <person name="Sarris P.F."/>
        </authorList>
    </citation>
    <scope>NUCLEOTIDE SEQUENCE [LARGE SCALE GENOMIC DNA]</scope>
    <source>
        <strain evidence="3">cv. PFS-1207/04</strain>
    </source>
</reference>
<protein>
    <submittedName>
        <fullName evidence="2">Uncharacterized protein</fullName>
    </submittedName>
</protein>
<name>A0ABQ7DRV9_BRACR</name>
<gene>
    <name evidence="2" type="ORF">DY000_02034260</name>
</gene>
<evidence type="ECO:0000256" key="1">
    <source>
        <dbReference type="SAM" id="MobiDB-lite"/>
    </source>
</evidence>